<organism evidence="1 2">
    <name type="scientific">Paenibacillus typhae</name>
    <dbReference type="NCBI Taxonomy" id="1174501"/>
    <lineage>
        <taxon>Bacteria</taxon>
        <taxon>Bacillati</taxon>
        <taxon>Bacillota</taxon>
        <taxon>Bacilli</taxon>
        <taxon>Bacillales</taxon>
        <taxon>Paenibacillaceae</taxon>
        <taxon>Paenibacillus</taxon>
    </lineage>
</organism>
<evidence type="ECO:0000313" key="1">
    <source>
        <dbReference type="EMBL" id="SDL03335.1"/>
    </source>
</evidence>
<gene>
    <name evidence="1" type="ORF">SAMN05216192_1683</name>
</gene>
<protein>
    <submittedName>
        <fullName evidence="1">Uncharacterized protein</fullName>
    </submittedName>
</protein>
<evidence type="ECO:0000313" key="2">
    <source>
        <dbReference type="Proteomes" id="UP000199050"/>
    </source>
</evidence>
<reference evidence="2" key="1">
    <citation type="submission" date="2016-10" db="EMBL/GenBank/DDBJ databases">
        <authorList>
            <person name="Varghese N."/>
            <person name="Submissions S."/>
        </authorList>
    </citation>
    <scope>NUCLEOTIDE SEQUENCE [LARGE SCALE GENOMIC DNA]</scope>
    <source>
        <strain evidence="2">CGMCC 1.11012</strain>
    </source>
</reference>
<accession>A0A1G9GS33</accession>
<dbReference type="EMBL" id="FNDX01000068">
    <property type="protein sequence ID" value="SDL03335.1"/>
    <property type="molecule type" value="Genomic_DNA"/>
</dbReference>
<keyword evidence="2" id="KW-1185">Reference proteome</keyword>
<dbReference type="Proteomes" id="UP000199050">
    <property type="component" value="Unassembled WGS sequence"/>
</dbReference>
<dbReference type="STRING" id="1174501.SAMN05216192_1683"/>
<dbReference type="AlphaFoldDB" id="A0A1G9GS33"/>
<sequence>MKLLDIFKKNEVKPSSVKREIENLGRIREAYEMNDLESLLDLHRNGLGKRGDDLHGHR</sequence>
<dbReference type="RefSeq" id="WP_157889913.1">
    <property type="nucleotide sequence ID" value="NZ_CBCSKY010000074.1"/>
</dbReference>
<name>A0A1G9GS33_9BACL</name>
<proteinExistence type="predicted"/>